<comment type="caution">
    <text evidence="1">The sequence shown here is derived from an EMBL/GenBank/DDBJ whole genome shotgun (WGS) entry which is preliminary data.</text>
</comment>
<gene>
    <name evidence="1" type="ORF">LX97_02658</name>
</gene>
<name>A0ABX5PWL0_9FLAO</name>
<dbReference type="RefSeq" id="WP_015364069.1">
    <property type="nucleotide sequence ID" value="NZ_QKZR01000004.1"/>
</dbReference>
<dbReference type="EMBL" id="QKZR01000004">
    <property type="protein sequence ID" value="PZX39292.1"/>
    <property type="molecule type" value="Genomic_DNA"/>
</dbReference>
<keyword evidence="2" id="KW-1185">Reference proteome</keyword>
<evidence type="ECO:0000313" key="2">
    <source>
        <dbReference type="Proteomes" id="UP000248584"/>
    </source>
</evidence>
<reference evidence="1 2" key="1">
    <citation type="submission" date="2018-06" db="EMBL/GenBank/DDBJ databases">
        <title>Genomic Encyclopedia of Archaeal and Bacterial Type Strains, Phase II (KMG-II): from individual species to whole genera.</title>
        <authorList>
            <person name="Goeker M."/>
        </authorList>
    </citation>
    <scope>NUCLEOTIDE SEQUENCE [LARGE SCALE GENOMIC DNA]</scope>
    <source>
        <strain evidence="1 2">DSM 17205</strain>
    </source>
</reference>
<sequence>MLVKRPSSENGWKYVCKYNFENKKIEQFRYKPDGSLKDRRTYSYDKDGNENVQYKFNPDGSYIKFESEYDSKNNLLVQNWFDEEGKQTHQTSFEYIYDKNDNWTTKKRSSNGELSMVWERLITYHN</sequence>
<evidence type="ECO:0008006" key="3">
    <source>
        <dbReference type="Google" id="ProtNLM"/>
    </source>
</evidence>
<evidence type="ECO:0000313" key="1">
    <source>
        <dbReference type="EMBL" id="PZX39292.1"/>
    </source>
</evidence>
<dbReference type="Gene3D" id="3.90.930.1">
    <property type="match status" value="1"/>
</dbReference>
<dbReference type="Proteomes" id="UP000248584">
    <property type="component" value="Unassembled WGS sequence"/>
</dbReference>
<proteinExistence type="predicted"/>
<protein>
    <recommendedName>
        <fullName evidence="3">Rhs family protein</fullName>
    </recommendedName>
</protein>
<accession>A0ABX5PWL0</accession>
<organism evidence="1 2">
    <name type="scientific">Nonlabens dokdonensis</name>
    <dbReference type="NCBI Taxonomy" id="328515"/>
    <lineage>
        <taxon>Bacteria</taxon>
        <taxon>Pseudomonadati</taxon>
        <taxon>Bacteroidota</taxon>
        <taxon>Flavobacteriia</taxon>
        <taxon>Flavobacteriales</taxon>
        <taxon>Flavobacteriaceae</taxon>
        <taxon>Nonlabens</taxon>
    </lineage>
</organism>